<dbReference type="Pfam" id="PF19307">
    <property type="entry name" value="SrpI-like"/>
    <property type="match status" value="1"/>
</dbReference>
<dbReference type="PANTHER" id="PTHR24567">
    <property type="entry name" value="CRP FAMILY TRANSCRIPTIONAL REGULATORY PROTEIN"/>
    <property type="match status" value="1"/>
</dbReference>
<keyword evidence="3" id="KW-1185">Reference proteome</keyword>
<dbReference type="SMART" id="SM00100">
    <property type="entry name" value="cNMP"/>
    <property type="match status" value="1"/>
</dbReference>
<dbReference type="InterPro" id="IPR045641">
    <property type="entry name" value="SrpI-like"/>
</dbReference>
<gene>
    <name evidence="2" type="ORF">ACFFIA_36435</name>
</gene>
<dbReference type="InterPro" id="IPR050397">
    <property type="entry name" value="Env_Response_Regulators"/>
</dbReference>
<dbReference type="InterPro" id="IPR014710">
    <property type="entry name" value="RmlC-like_jellyroll"/>
</dbReference>
<evidence type="ECO:0000313" key="2">
    <source>
        <dbReference type="EMBL" id="MFC0533111.1"/>
    </source>
</evidence>
<feature type="non-terminal residue" evidence="2">
    <location>
        <position position="259"/>
    </location>
</feature>
<dbReference type="CDD" id="cd00038">
    <property type="entry name" value="CAP_ED"/>
    <property type="match status" value="1"/>
</dbReference>
<dbReference type="Gene3D" id="2.60.120.10">
    <property type="entry name" value="Jelly Rolls"/>
    <property type="match status" value="1"/>
</dbReference>
<dbReference type="PROSITE" id="PS50042">
    <property type="entry name" value="CNMP_BINDING_3"/>
    <property type="match status" value="1"/>
</dbReference>
<dbReference type="Pfam" id="PF00027">
    <property type="entry name" value="cNMP_binding"/>
    <property type="match status" value="1"/>
</dbReference>
<evidence type="ECO:0000259" key="1">
    <source>
        <dbReference type="PROSITE" id="PS50042"/>
    </source>
</evidence>
<dbReference type="EMBL" id="JBHLUH010000079">
    <property type="protein sequence ID" value="MFC0533111.1"/>
    <property type="molecule type" value="Genomic_DNA"/>
</dbReference>
<dbReference type="InterPro" id="IPR000595">
    <property type="entry name" value="cNMP-bd_dom"/>
</dbReference>
<sequence>MTVTESVEGARPNQSLSTAAARNLATTTKSAPQMQGISSRWLLRVLPWVQAAGGVYRVNRRMSYAIGDGRVSFTNTGAQVRVVPQELRELPALRGVEDDELLVALAERFDQHEYAPGDVIVEFGHQADQVYLIAHGKVSKVGTGQYGDQTVLGTLADGDYFGEQSIVDAAGIWEYTVKAVTPCTVLTLPRSDVDRLADQSEQLRAHIDGLRASSGQPQNNHGEAAIEVSSGHSGEPILPGTFVDYELSPREYELSVAQT</sequence>
<dbReference type="Proteomes" id="UP001589867">
    <property type="component" value="Unassembled WGS sequence"/>
</dbReference>
<organism evidence="2 3">
    <name type="scientific">Phytohabitans kaempferiae</name>
    <dbReference type="NCBI Taxonomy" id="1620943"/>
    <lineage>
        <taxon>Bacteria</taxon>
        <taxon>Bacillati</taxon>
        <taxon>Actinomycetota</taxon>
        <taxon>Actinomycetes</taxon>
        <taxon>Micromonosporales</taxon>
        <taxon>Micromonosporaceae</taxon>
    </lineage>
</organism>
<dbReference type="PANTHER" id="PTHR24567:SF74">
    <property type="entry name" value="HTH-TYPE TRANSCRIPTIONAL REGULATOR ARCR"/>
    <property type="match status" value="1"/>
</dbReference>
<evidence type="ECO:0000313" key="3">
    <source>
        <dbReference type="Proteomes" id="UP001589867"/>
    </source>
</evidence>
<comment type="caution">
    <text evidence="2">The sequence shown here is derived from an EMBL/GenBank/DDBJ whole genome shotgun (WGS) entry which is preliminary data.</text>
</comment>
<name>A0ABV6MEF2_9ACTN</name>
<accession>A0ABV6MEF2</accession>
<proteinExistence type="predicted"/>
<reference evidence="2 3" key="1">
    <citation type="submission" date="2024-09" db="EMBL/GenBank/DDBJ databases">
        <authorList>
            <person name="Sun Q."/>
            <person name="Mori K."/>
        </authorList>
    </citation>
    <scope>NUCLEOTIDE SEQUENCE [LARGE SCALE GENOMIC DNA]</scope>
    <source>
        <strain evidence="2 3">TBRC 3947</strain>
    </source>
</reference>
<protein>
    <submittedName>
        <fullName evidence="2">Cyclic nucleotide-binding domain-containing protein</fullName>
    </submittedName>
</protein>
<dbReference type="InterPro" id="IPR018490">
    <property type="entry name" value="cNMP-bd_dom_sf"/>
</dbReference>
<dbReference type="SUPFAM" id="SSF51206">
    <property type="entry name" value="cAMP-binding domain-like"/>
    <property type="match status" value="1"/>
</dbReference>
<feature type="domain" description="Cyclic nucleotide-binding" evidence="1">
    <location>
        <begin position="93"/>
        <end position="196"/>
    </location>
</feature>
<dbReference type="RefSeq" id="WP_377260321.1">
    <property type="nucleotide sequence ID" value="NZ_JBHLUH010000079.1"/>
</dbReference>